<evidence type="ECO:0000256" key="4">
    <source>
        <dbReference type="ARBA" id="ARBA00022692"/>
    </source>
</evidence>
<dbReference type="InterPro" id="IPR050171">
    <property type="entry name" value="MFS_Transporters"/>
</dbReference>
<evidence type="ECO:0000256" key="3">
    <source>
        <dbReference type="ARBA" id="ARBA00022475"/>
    </source>
</evidence>
<dbReference type="Pfam" id="PF07690">
    <property type="entry name" value="MFS_1"/>
    <property type="match status" value="1"/>
</dbReference>
<evidence type="ECO:0000256" key="2">
    <source>
        <dbReference type="ARBA" id="ARBA00022448"/>
    </source>
</evidence>
<reference evidence="8 9" key="1">
    <citation type="submission" date="2020-08" db="EMBL/GenBank/DDBJ databases">
        <title>Sequencing the genomes of 1000 actinobacteria strains.</title>
        <authorList>
            <person name="Klenk H.-P."/>
        </authorList>
    </citation>
    <scope>NUCLEOTIDE SEQUENCE [LARGE SCALE GENOMIC DNA]</scope>
    <source>
        <strain evidence="8 9">DSM 105369</strain>
    </source>
</reference>
<dbReference type="GO" id="GO:0005886">
    <property type="term" value="C:plasma membrane"/>
    <property type="evidence" value="ECO:0007669"/>
    <property type="project" value="UniProtKB-SubCell"/>
</dbReference>
<evidence type="ECO:0000256" key="5">
    <source>
        <dbReference type="ARBA" id="ARBA00022989"/>
    </source>
</evidence>
<feature type="transmembrane region" description="Helical" evidence="7">
    <location>
        <begin position="28"/>
        <end position="50"/>
    </location>
</feature>
<comment type="caution">
    <text evidence="8">The sequence shown here is derived from an EMBL/GenBank/DDBJ whole genome shotgun (WGS) entry which is preliminary data.</text>
</comment>
<keyword evidence="3" id="KW-1003">Cell membrane</keyword>
<feature type="transmembrane region" description="Helical" evidence="7">
    <location>
        <begin position="147"/>
        <end position="169"/>
    </location>
</feature>
<dbReference type="PANTHER" id="PTHR23517">
    <property type="entry name" value="RESISTANCE PROTEIN MDTM, PUTATIVE-RELATED-RELATED"/>
    <property type="match status" value="1"/>
</dbReference>
<feature type="transmembrane region" description="Helical" evidence="7">
    <location>
        <begin position="267"/>
        <end position="287"/>
    </location>
</feature>
<dbReference type="AlphaFoldDB" id="A0A839N6E6"/>
<dbReference type="Proteomes" id="UP000559182">
    <property type="component" value="Unassembled WGS sequence"/>
</dbReference>
<dbReference type="RefSeq" id="WP_221185538.1">
    <property type="nucleotide sequence ID" value="NZ_JACHVQ010000002.1"/>
</dbReference>
<evidence type="ECO:0000256" key="7">
    <source>
        <dbReference type="SAM" id="Phobius"/>
    </source>
</evidence>
<feature type="transmembrane region" description="Helical" evidence="7">
    <location>
        <begin position="395"/>
        <end position="414"/>
    </location>
</feature>
<keyword evidence="6 7" id="KW-0472">Membrane</keyword>
<evidence type="ECO:0000313" key="9">
    <source>
        <dbReference type="Proteomes" id="UP000559182"/>
    </source>
</evidence>
<dbReference type="Gene3D" id="1.20.1250.20">
    <property type="entry name" value="MFS general substrate transporter like domains"/>
    <property type="match status" value="1"/>
</dbReference>
<sequence>MSFTRVRSGLRQLIPPTPLSQRLALQSLLFATGEGTFLTGSAVFFTQVVGLSAAQVGLGLTVAGVVSFIVAYPAGRVVDVLGPKRMWSVGALVGALMFGLWPFMNGFAPYLLMVVAFEIIGNAGGAGRNAYILDVMPEAERVETQAYMYSSLNVGFTLGAIIGGVALAFDNLTVMRWLPLLTLAIGVLNAYWISRLPRASHDLRVANRAKRADRDPTARRERIPGRGPLQNVGWMVLNLFAGTMFTNQVLLNVVIPLWLVEATDSPHWLLAWLFGTNTVLCIFLPAYTSRGVRTVDHAIRAIWISAAFFVLSCLITMVTHSTTGLLTIFLVWLGHVAVTGAELANSAGNFAFASLLMDPRRRGEYGGVAEVFGTLGGRWAPAAYTFLALSWGGPGWLVIAGIVVVAALGTGPAAHAAERFIQRELPGTKAATVSAADGPLPATDDPLVD</sequence>
<dbReference type="GO" id="GO:0022857">
    <property type="term" value="F:transmembrane transporter activity"/>
    <property type="evidence" value="ECO:0007669"/>
    <property type="project" value="InterPro"/>
</dbReference>
<dbReference type="SUPFAM" id="SSF103473">
    <property type="entry name" value="MFS general substrate transporter"/>
    <property type="match status" value="1"/>
</dbReference>
<evidence type="ECO:0000256" key="1">
    <source>
        <dbReference type="ARBA" id="ARBA00004651"/>
    </source>
</evidence>
<feature type="transmembrane region" description="Helical" evidence="7">
    <location>
        <begin position="86"/>
        <end position="104"/>
    </location>
</feature>
<feature type="transmembrane region" description="Helical" evidence="7">
    <location>
        <begin position="232"/>
        <end position="255"/>
    </location>
</feature>
<dbReference type="EMBL" id="JACHVQ010000002">
    <property type="protein sequence ID" value="MBB2892847.1"/>
    <property type="molecule type" value="Genomic_DNA"/>
</dbReference>
<accession>A0A839N6E6</accession>
<keyword evidence="4 7" id="KW-0812">Transmembrane</keyword>
<evidence type="ECO:0000313" key="8">
    <source>
        <dbReference type="EMBL" id="MBB2892847.1"/>
    </source>
</evidence>
<comment type="subcellular location">
    <subcellularLocation>
        <location evidence="1">Cell membrane</location>
        <topology evidence="1">Multi-pass membrane protein</topology>
    </subcellularLocation>
</comment>
<dbReference type="PANTHER" id="PTHR23517:SF14">
    <property type="entry name" value="PUTATIVE-RELATED"/>
    <property type="match status" value="1"/>
</dbReference>
<name>A0A839N6E6_9MICO</name>
<keyword evidence="9" id="KW-1185">Reference proteome</keyword>
<feature type="transmembrane region" description="Helical" evidence="7">
    <location>
        <begin position="110"/>
        <end position="127"/>
    </location>
</feature>
<proteinExistence type="predicted"/>
<dbReference type="InterPro" id="IPR036259">
    <property type="entry name" value="MFS_trans_sf"/>
</dbReference>
<organism evidence="8 9">
    <name type="scientific">Flexivirga oryzae</name>
    <dbReference type="NCBI Taxonomy" id="1794944"/>
    <lineage>
        <taxon>Bacteria</taxon>
        <taxon>Bacillati</taxon>
        <taxon>Actinomycetota</taxon>
        <taxon>Actinomycetes</taxon>
        <taxon>Micrococcales</taxon>
        <taxon>Dermacoccaceae</taxon>
        <taxon>Flexivirga</taxon>
    </lineage>
</organism>
<keyword evidence="2" id="KW-0813">Transport</keyword>
<evidence type="ECO:0000256" key="6">
    <source>
        <dbReference type="ARBA" id="ARBA00023136"/>
    </source>
</evidence>
<gene>
    <name evidence="8" type="ORF">FHU39_002865</name>
</gene>
<feature type="transmembrane region" description="Helical" evidence="7">
    <location>
        <begin position="299"/>
        <end position="318"/>
    </location>
</feature>
<feature type="transmembrane region" description="Helical" evidence="7">
    <location>
        <begin position="175"/>
        <end position="194"/>
    </location>
</feature>
<feature type="transmembrane region" description="Helical" evidence="7">
    <location>
        <begin position="56"/>
        <end position="74"/>
    </location>
</feature>
<keyword evidence="5 7" id="KW-1133">Transmembrane helix</keyword>
<feature type="transmembrane region" description="Helical" evidence="7">
    <location>
        <begin position="324"/>
        <end position="344"/>
    </location>
</feature>
<dbReference type="InterPro" id="IPR011701">
    <property type="entry name" value="MFS"/>
</dbReference>
<protein>
    <submittedName>
        <fullName evidence="8">MFS family permease</fullName>
    </submittedName>
</protein>